<feature type="compositionally biased region" description="Polar residues" evidence="1">
    <location>
        <begin position="37"/>
        <end position="52"/>
    </location>
</feature>
<keyword evidence="3" id="KW-1185">Reference proteome</keyword>
<dbReference type="PANTHER" id="PTHR34693:SF1">
    <property type="entry name" value="PROTEIN PAR32"/>
    <property type="match status" value="1"/>
</dbReference>
<evidence type="ECO:0000313" key="3">
    <source>
        <dbReference type="Proteomes" id="UP000803884"/>
    </source>
</evidence>
<dbReference type="Proteomes" id="UP000803884">
    <property type="component" value="Unassembled WGS sequence"/>
</dbReference>
<accession>A0AB34KVV2</accession>
<name>A0AB34KVV2_9PEZI</name>
<dbReference type="InterPro" id="IPR022024">
    <property type="entry name" value="DUF3602"/>
</dbReference>
<evidence type="ECO:0000313" key="2">
    <source>
        <dbReference type="EMBL" id="KAL1588406.1"/>
    </source>
</evidence>
<dbReference type="GeneID" id="96004358"/>
<gene>
    <name evidence="2" type="ORF">WHR41_02914</name>
</gene>
<dbReference type="InterPro" id="IPR053203">
    <property type="entry name" value="Cisplatin_resist-associated"/>
</dbReference>
<dbReference type="Pfam" id="PF12223">
    <property type="entry name" value="DUF3602"/>
    <property type="match status" value="1"/>
</dbReference>
<dbReference type="RefSeq" id="XP_069231511.1">
    <property type="nucleotide sequence ID" value="XM_069371520.1"/>
</dbReference>
<sequence length="143" mass="15052">MAHRHTAAAHDSTVRSMSHGRGGAGNMGSAPKDDVTTDSLQTPTIKSQNYTTGRGGTGNIVSNDNAANARLAQDLDAPPSHAKDQPTTGTYHWGRGGEGNQVTLGANGEKKKERSTSRGEAEHEKPGFIEKAQHALGMGHKKE</sequence>
<reference evidence="2 3" key="1">
    <citation type="journal article" date="2020" name="Microbiol. Resour. Announc.">
        <title>Draft Genome Sequence of a Cladosporium Species Isolated from the Mesophotic Ascidian Didemnum maculosum.</title>
        <authorList>
            <person name="Gioti A."/>
            <person name="Siaperas R."/>
            <person name="Nikolaivits E."/>
            <person name="Le Goff G."/>
            <person name="Ouazzani J."/>
            <person name="Kotoulas G."/>
            <person name="Topakas E."/>
        </authorList>
    </citation>
    <scope>NUCLEOTIDE SEQUENCE [LARGE SCALE GENOMIC DNA]</scope>
    <source>
        <strain evidence="2 3">TM138-S3</strain>
    </source>
</reference>
<dbReference type="EMBL" id="JAAQHG020000007">
    <property type="protein sequence ID" value="KAL1588406.1"/>
    <property type="molecule type" value="Genomic_DNA"/>
</dbReference>
<dbReference type="PANTHER" id="PTHR34693">
    <property type="entry name" value="PROTEIN PAR32"/>
    <property type="match status" value="1"/>
</dbReference>
<protein>
    <submittedName>
        <fullName evidence="2">Uncharacterized protein</fullName>
    </submittedName>
</protein>
<comment type="caution">
    <text evidence="2">The sequence shown here is derived from an EMBL/GenBank/DDBJ whole genome shotgun (WGS) entry which is preliminary data.</text>
</comment>
<feature type="region of interest" description="Disordered" evidence="1">
    <location>
        <begin position="1"/>
        <end position="143"/>
    </location>
</feature>
<dbReference type="AlphaFoldDB" id="A0AB34KVV2"/>
<evidence type="ECO:0000256" key="1">
    <source>
        <dbReference type="SAM" id="MobiDB-lite"/>
    </source>
</evidence>
<feature type="compositionally biased region" description="Basic and acidic residues" evidence="1">
    <location>
        <begin position="108"/>
        <end position="133"/>
    </location>
</feature>
<organism evidence="2 3">
    <name type="scientific">Cladosporium halotolerans</name>
    <dbReference type="NCBI Taxonomy" id="1052096"/>
    <lineage>
        <taxon>Eukaryota</taxon>
        <taxon>Fungi</taxon>
        <taxon>Dikarya</taxon>
        <taxon>Ascomycota</taxon>
        <taxon>Pezizomycotina</taxon>
        <taxon>Dothideomycetes</taxon>
        <taxon>Dothideomycetidae</taxon>
        <taxon>Cladosporiales</taxon>
        <taxon>Cladosporiaceae</taxon>
        <taxon>Cladosporium</taxon>
    </lineage>
</organism>
<proteinExistence type="predicted"/>